<feature type="transmembrane region" description="Helical" evidence="4">
    <location>
        <begin position="12"/>
        <end position="29"/>
    </location>
</feature>
<keyword evidence="7" id="KW-1185">Reference proteome</keyword>
<evidence type="ECO:0000256" key="1">
    <source>
        <dbReference type="ARBA" id="ARBA00022679"/>
    </source>
</evidence>
<evidence type="ECO:0000313" key="7">
    <source>
        <dbReference type="Proteomes" id="UP000433104"/>
    </source>
</evidence>
<feature type="transmembrane region" description="Helical" evidence="4">
    <location>
        <begin position="291"/>
        <end position="310"/>
    </location>
</feature>
<feature type="transmembrane region" description="Helical" evidence="4">
    <location>
        <begin position="41"/>
        <end position="63"/>
    </location>
</feature>
<feature type="transmembrane region" description="Helical" evidence="4">
    <location>
        <begin position="322"/>
        <end position="343"/>
    </location>
</feature>
<feature type="transmembrane region" description="Helical" evidence="4">
    <location>
        <begin position="93"/>
        <end position="110"/>
    </location>
</feature>
<evidence type="ECO:0000313" key="6">
    <source>
        <dbReference type="EMBL" id="MXO86514.1"/>
    </source>
</evidence>
<feature type="transmembrane region" description="Helical" evidence="4">
    <location>
        <begin position="388"/>
        <end position="407"/>
    </location>
</feature>
<dbReference type="Pfam" id="PF07730">
    <property type="entry name" value="HisKA_3"/>
    <property type="match status" value="2"/>
</dbReference>
<sequence>MAGYCSNQRYWIFAAAALAVWLAMGWPFLEELTTGKMRGSFPVPPLWLVPYAIFGVTVVGSATRSSRTRAPWTLMCAQFAAVVAMTAMHPKDLMSIFLVIIAWQVAIVTTPAKTLGWIALQTLAIIGVISQASDTRLSYIMVLSFVLQLCCVLTVQALKRESETARAMASANEELRSAQAIIANRVRDTERLRISNELNDAWGHELTALALQLEIANNVGEPRRAMDHVMKAKAISRVLLNKVRDVVATLREAECGKENNSFCDDYQGAPSRQAGALSLHQDGYEGERHKWVFTGAALAVALTLGWPVLQRLLSGQSAVSEAWIVAFIVFVAATIGATVLKVCSSIRWGLLCIQVASVAAMAFTSSAPMMTAFLIIVAWQVAVTTGPTIALSWVAFQTLTVVGALALTPFPDLCWVIGKALALQLLLVFAAQTLRREEETARAFAQANRELRFAQAIISKNARNAERLRVSRELHDAWGHELTALGLQLEIASHVSDADRAKHHVMQAKNLARDLLGKVRDVVATLHEVERSGLKEALETLARAIPRPTVHVAFDPDVQVSPEQAHALMRCAQEAVTNAIRHSQGSNLWLQVTADEEGVRLVARNDGLRRPVTSDPGSGLLGMRERLESLGGQLAIRPGSELGFIVDAWLPSVTPQLA</sequence>
<dbReference type="Gene3D" id="3.30.565.10">
    <property type="entry name" value="Histidine kinase-like ATPase, C-terminal domain"/>
    <property type="match status" value="1"/>
</dbReference>
<evidence type="ECO:0000256" key="2">
    <source>
        <dbReference type="ARBA" id="ARBA00022777"/>
    </source>
</evidence>
<protein>
    <recommendedName>
        <fullName evidence="5">Signal transduction histidine kinase subgroup 3 dimerisation and phosphoacceptor domain-containing protein</fullName>
    </recommendedName>
</protein>
<name>A0A844ZG38_9SPHN</name>
<comment type="caution">
    <text evidence="6">The sequence shown here is derived from an EMBL/GenBank/DDBJ whole genome shotgun (WGS) entry which is preliminary data.</text>
</comment>
<dbReference type="CDD" id="cd16917">
    <property type="entry name" value="HATPase_UhpB-NarQ-NarX-like"/>
    <property type="match status" value="1"/>
</dbReference>
<feature type="transmembrane region" description="Helical" evidence="4">
    <location>
        <begin position="355"/>
        <end position="382"/>
    </location>
</feature>
<dbReference type="InterPro" id="IPR050482">
    <property type="entry name" value="Sensor_HK_TwoCompSys"/>
</dbReference>
<dbReference type="RefSeq" id="WP_160683620.1">
    <property type="nucleotide sequence ID" value="NZ_WTYW01000003.1"/>
</dbReference>
<feature type="transmembrane region" description="Helical" evidence="4">
    <location>
        <begin position="414"/>
        <end position="434"/>
    </location>
</feature>
<proteinExistence type="predicted"/>
<evidence type="ECO:0000256" key="3">
    <source>
        <dbReference type="ARBA" id="ARBA00023012"/>
    </source>
</evidence>
<dbReference type="Proteomes" id="UP000433104">
    <property type="component" value="Unassembled WGS sequence"/>
</dbReference>
<gene>
    <name evidence="6" type="ORF">GRI38_10805</name>
</gene>
<evidence type="ECO:0000256" key="4">
    <source>
        <dbReference type="SAM" id="Phobius"/>
    </source>
</evidence>
<keyword evidence="4" id="KW-0472">Membrane</keyword>
<dbReference type="EMBL" id="WTYW01000003">
    <property type="protein sequence ID" value="MXO86514.1"/>
    <property type="molecule type" value="Genomic_DNA"/>
</dbReference>
<keyword evidence="4" id="KW-0812">Transmembrane</keyword>
<dbReference type="Gene3D" id="1.20.5.1930">
    <property type="match status" value="2"/>
</dbReference>
<dbReference type="PANTHER" id="PTHR24421">
    <property type="entry name" value="NITRATE/NITRITE SENSOR PROTEIN NARX-RELATED"/>
    <property type="match status" value="1"/>
</dbReference>
<feature type="domain" description="Signal transduction histidine kinase subgroup 3 dimerisation and phosphoacceptor" evidence="5">
    <location>
        <begin position="190"/>
        <end position="253"/>
    </location>
</feature>
<dbReference type="OrthoDB" id="9797605at2"/>
<keyword evidence="1" id="KW-0808">Transferase</keyword>
<reference evidence="6 7" key="1">
    <citation type="submission" date="2019-12" db="EMBL/GenBank/DDBJ databases">
        <title>Genomic-based taxomic classification of the family Erythrobacteraceae.</title>
        <authorList>
            <person name="Xu L."/>
        </authorList>
    </citation>
    <scope>NUCLEOTIDE SEQUENCE [LARGE SCALE GENOMIC DNA]</scope>
    <source>
        <strain evidence="6 7">MCCC 1A09962</strain>
    </source>
</reference>
<feature type="domain" description="Signal transduction histidine kinase subgroup 3 dimerisation and phosphoacceptor" evidence="5">
    <location>
        <begin position="466"/>
        <end position="529"/>
    </location>
</feature>
<organism evidence="6 7">
    <name type="scientific">Parapontixanthobacter aurantiacus</name>
    <dbReference type="NCBI Taxonomy" id="1463599"/>
    <lineage>
        <taxon>Bacteria</taxon>
        <taxon>Pseudomonadati</taxon>
        <taxon>Pseudomonadota</taxon>
        <taxon>Alphaproteobacteria</taxon>
        <taxon>Sphingomonadales</taxon>
        <taxon>Erythrobacteraceae</taxon>
        <taxon>Parapontixanthobacter</taxon>
    </lineage>
</organism>
<keyword evidence="2" id="KW-0418">Kinase</keyword>
<dbReference type="GO" id="GO:0016020">
    <property type="term" value="C:membrane"/>
    <property type="evidence" value="ECO:0007669"/>
    <property type="project" value="InterPro"/>
</dbReference>
<dbReference type="InterPro" id="IPR011712">
    <property type="entry name" value="Sig_transdc_His_kin_sub3_dim/P"/>
</dbReference>
<accession>A0A844ZG38</accession>
<dbReference type="GO" id="GO:0046983">
    <property type="term" value="F:protein dimerization activity"/>
    <property type="evidence" value="ECO:0007669"/>
    <property type="project" value="InterPro"/>
</dbReference>
<dbReference type="GO" id="GO:0000155">
    <property type="term" value="F:phosphorelay sensor kinase activity"/>
    <property type="evidence" value="ECO:0007669"/>
    <property type="project" value="InterPro"/>
</dbReference>
<dbReference type="InterPro" id="IPR036890">
    <property type="entry name" value="HATPase_C_sf"/>
</dbReference>
<evidence type="ECO:0000259" key="5">
    <source>
        <dbReference type="Pfam" id="PF07730"/>
    </source>
</evidence>
<feature type="transmembrane region" description="Helical" evidence="4">
    <location>
        <begin position="139"/>
        <end position="158"/>
    </location>
</feature>
<dbReference type="PANTHER" id="PTHR24421:SF59">
    <property type="entry name" value="OXYGEN SENSOR HISTIDINE KINASE NREB"/>
    <property type="match status" value="1"/>
</dbReference>
<dbReference type="SUPFAM" id="SSF55874">
    <property type="entry name" value="ATPase domain of HSP90 chaperone/DNA topoisomerase II/histidine kinase"/>
    <property type="match status" value="1"/>
</dbReference>
<keyword evidence="4" id="KW-1133">Transmembrane helix</keyword>
<keyword evidence="3" id="KW-0902">Two-component regulatory system</keyword>
<dbReference type="AlphaFoldDB" id="A0A844ZG38"/>